<keyword evidence="1" id="KW-0812">Transmembrane</keyword>
<dbReference type="InterPro" id="IPR011990">
    <property type="entry name" value="TPR-like_helical_dom_sf"/>
</dbReference>
<evidence type="ECO:0000256" key="1">
    <source>
        <dbReference type="SAM" id="Phobius"/>
    </source>
</evidence>
<feature type="domain" description="CHAT" evidence="2">
    <location>
        <begin position="693"/>
        <end position="953"/>
    </location>
</feature>
<dbReference type="RefSeq" id="WP_326014822.1">
    <property type="nucleotide sequence ID" value="NZ_JAOZYC010000035.1"/>
</dbReference>
<feature type="transmembrane region" description="Helical" evidence="1">
    <location>
        <begin position="138"/>
        <end position="162"/>
    </location>
</feature>
<name>A0ABU6F124_9ACTN</name>
<feature type="transmembrane region" description="Helical" evidence="1">
    <location>
        <begin position="106"/>
        <end position="123"/>
    </location>
</feature>
<comment type="caution">
    <text evidence="3">The sequence shown here is derived from an EMBL/GenBank/DDBJ whole genome shotgun (WGS) entry which is preliminary data.</text>
</comment>
<dbReference type="Gene3D" id="1.25.40.10">
    <property type="entry name" value="Tetratricopeptide repeat domain"/>
    <property type="match status" value="1"/>
</dbReference>
<feature type="transmembrane region" description="Helical" evidence="1">
    <location>
        <begin position="65"/>
        <end position="86"/>
    </location>
</feature>
<proteinExistence type="predicted"/>
<evidence type="ECO:0000313" key="3">
    <source>
        <dbReference type="EMBL" id="MEB8337183.1"/>
    </source>
</evidence>
<evidence type="ECO:0000313" key="4">
    <source>
        <dbReference type="Proteomes" id="UP001354931"/>
    </source>
</evidence>
<evidence type="ECO:0000259" key="2">
    <source>
        <dbReference type="Pfam" id="PF12770"/>
    </source>
</evidence>
<dbReference type="EMBL" id="JAOZYC010000035">
    <property type="protein sequence ID" value="MEB8337183.1"/>
    <property type="molecule type" value="Genomic_DNA"/>
</dbReference>
<organism evidence="3 4">
    <name type="scientific">Streptomyces endophyticus</name>
    <dbReference type="NCBI Taxonomy" id="714166"/>
    <lineage>
        <taxon>Bacteria</taxon>
        <taxon>Bacillati</taxon>
        <taxon>Actinomycetota</taxon>
        <taxon>Actinomycetes</taxon>
        <taxon>Kitasatosporales</taxon>
        <taxon>Streptomycetaceae</taxon>
        <taxon>Streptomyces</taxon>
    </lineage>
</organism>
<sequence>MGAAVGGGVWGRGVARHRVFRSGPHETSVYDAGRNALFDPARGGWLDLDTGQVHRYAPDSPLMPYMFLFLGAGCLAFLVLALNWVVGHRQLVGYTWRACLRRPLDITVLLGFWALLLAVPYLAKGDVIVAVLGDPPTAVFLGVTLGAVLGVTLLVYLPWIVVRGLPTIVLMLRLVRAKTAPSGPGAGRQDALRDVVRRAEVFRTDAGHDLDSLAGLVRAEAFIDLLTDQGSDTMLDDLLRDGPAALDAPPRHVVDRLMFALGRPAVEVNVARAFILRYEWTGAAGNLDRAIAVLDPLAAKPPRWFWLTLTDRSVVCRTLAWALKDRYELRADRADLDRALDLVRQVSGWDPARARGRLVELELIRYRATGDPAALAAAVGEGRRGEPDPGTVVALLERFDRDGDSQDLDEARELAERLVETRGPGHPLHAVCLTVRARALDASGERDAAAQCLREAVGDSSSPLQTRLAAAVGLGELGAGGPLSVEGYAAAVELLPQMAWIGLRRDDQRWLLSRWQGVSTAAAAAAIAEGRVAYAVEVLEHGRAVMWGQLARLRTGVEAAGAADPALARRLAEIRAELDMPDDGTGPDPGHRTGADVERRIRLGREWEQLAAQLSESERTGYRELAGAADHGPVVVVNASPLRCDAIVLLPDRDEPLLVPLDRLDHDELVEWARQSADPDGRHQAMLNVIAPRLWTDLAVPVLTALRPHLKADRRIWWCPTGPFTALPIHAAGQHTRPGGPALLDEVVSSYTPTIGALLRSAERAVTARGRLVVAAPQTLDRPELPEVAQEAAEFLRHFPDAVPLDPAHVADVLTRLRDARWAHFACHADAAGLAVADGVVSLDQLADLGLPGAEFCYLSACSTAAPDPRAYDEAIHLAALLHLQSYTHVVGTLWEVDSDKALDAAREVYRTLTAHGPPDSGRAAQAVHNAAQTLRQAAPHTVDVWSSLLHIGP</sequence>
<protein>
    <submittedName>
        <fullName evidence="3">CHAT domain-containing protein</fullName>
    </submittedName>
</protein>
<dbReference type="Proteomes" id="UP001354931">
    <property type="component" value="Unassembled WGS sequence"/>
</dbReference>
<dbReference type="InterPro" id="IPR024983">
    <property type="entry name" value="CHAT_dom"/>
</dbReference>
<dbReference type="SUPFAM" id="SSF48452">
    <property type="entry name" value="TPR-like"/>
    <property type="match status" value="1"/>
</dbReference>
<accession>A0ABU6F124</accession>
<dbReference type="Pfam" id="PF12770">
    <property type="entry name" value="CHAT"/>
    <property type="match status" value="1"/>
</dbReference>
<keyword evidence="4" id="KW-1185">Reference proteome</keyword>
<gene>
    <name evidence="3" type="ORF">OKJ99_06595</name>
</gene>
<keyword evidence="1" id="KW-1133">Transmembrane helix</keyword>
<reference evidence="3 4" key="1">
    <citation type="submission" date="2022-10" db="EMBL/GenBank/DDBJ databases">
        <authorList>
            <person name="Xie J."/>
            <person name="Shen N."/>
        </authorList>
    </citation>
    <scope>NUCLEOTIDE SEQUENCE [LARGE SCALE GENOMIC DNA]</scope>
    <source>
        <strain evidence="3 4">YIM65594</strain>
    </source>
</reference>
<keyword evidence="1" id="KW-0472">Membrane</keyword>